<feature type="region of interest" description="Disordered" evidence="1">
    <location>
        <begin position="1"/>
        <end position="63"/>
    </location>
</feature>
<evidence type="ECO:0000256" key="1">
    <source>
        <dbReference type="SAM" id="MobiDB-lite"/>
    </source>
</evidence>
<accession>A0A371ED41</accession>
<sequence>MKRERKNEKRKKHNMHNISIPNHELSQKHARRYLSSCPEATTYPHQDPDVQSLRQWGSQLKGH</sequence>
<gene>
    <name evidence="2" type="ORF">CR513_57562</name>
</gene>
<keyword evidence="3" id="KW-1185">Reference proteome</keyword>
<reference evidence="2" key="1">
    <citation type="submission" date="2018-05" db="EMBL/GenBank/DDBJ databases">
        <title>Draft genome of Mucuna pruriens seed.</title>
        <authorList>
            <person name="Nnadi N.E."/>
            <person name="Vos R."/>
            <person name="Hasami M.H."/>
            <person name="Devisetty U.K."/>
            <person name="Aguiy J.C."/>
        </authorList>
    </citation>
    <scope>NUCLEOTIDE SEQUENCE [LARGE SCALE GENOMIC DNA]</scope>
    <source>
        <strain evidence="2">JCA_2017</strain>
    </source>
</reference>
<proteinExistence type="predicted"/>
<organism evidence="2 3">
    <name type="scientific">Mucuna pruriens</name>
    <name type="common">Velvet bean</name>
    <name type="synonym">Dolichos pruriens</name>
    <dbReference type="NCBI Taxonomy" id="157652"/>
    <lineage>
        <taxon>Eukaryota</taxon>
        <taxon>Viridiplantae</taxon>
        <taxon>Streptophyta</taxon>
        <taxon>Embryophyta</taxon>
        <taxon>Tracheophyta</taxon>
        <taxon>Spermatophyta</taxon>
        <taxon>Magnoliopsida</taxon>
        <taxon>eudicotyledons</taxon>
        <taxon>Gunneridae</taxon>
        <taxon>Pentapetalae</taxon>
        <taxon>rosids</taxon>
        <taxon>fabids</taxon>
        <taxon>Fabales</taxon>
        <taxon>Fabaceae</taxon>
        <taxon>Papilionoideae</taxon>
        <taxon>50 kb inversion clade</taxon>
        <taxon>NPAAA clade</taxon>
        <taxon>indigoferoid/millettioid clade</taxon>
        <taxon>Phaseoleae</taxon>
        <taxon>Mucuna</taxon>
    </lineage>
</organism>
<dbReference type="Proteomes" id="UP000257109">
    <property type="component" value="Unassembled WGS sequence"/>
</dbReference>
<evidence type="ECO:0000313" key="3">
    <source>
        <dbReference type="Proteomes" id="UP000257109"/>
    </source>
</evidence>
<dbReference type="EMBL" id="QJKJ01014636">
    <property type="protein sequence ID" value="RDX63950.1"/>
    <property type="molecule type" value="Genomic_DNA"/>
</dbReference>
<feature type="compositionally biased region" description="Polar residues" evidence="1">
    <location>
        <begin position="52"/>
        <end position="63"/>
    </location>
</feature>
<protein>
    <submittedName>
        <fullName evidence="2">Uncharacterized protein</fullName>
    </submittedName>
</protein>
<comment type="caution">
    <text evidence="2">The sequence shown here is derived from an EMBL/GenBank/DDBJ whole genome shotgun (WGS) entry which is preliminary data.</text>
</comment>
<evidence type="ECO:0000313" key="2">
    <source>
        <dbReference type="EMBL" id="RDX63950.1"/>
    </source>
</evidence>
<dbReference type="AlphaFoldDB" id="A0A371ED41"/>
<feature type="non-terminal residue" evidence="2">
    <location>
        <position position="1"/>
    </location>
</feature>
<name>A0A371ED41_MUCPR</name>